<keyword evidence="2" id="KW-0012">Acyltransferase</keyword>
<protein>
    <recommendedName>
        <fullName evidence="3">N-acetyltransferase domain-containing protein</fullName>
    </recommendedName>
</protein>
<evidence type="ECO:0000259" key="3">
    <source>
        <dbReference type="PROSITE" id="PS51186"/>
    </source>
</evidence>
<evidence type="ECO:0000313" key="5">
    <source>
        <dbReference type="Proteomes" id="UP000789752"/>
    </source>
</evidence>
<dbReference type="CDD" id="cd04301">
    <property type="entry name" value="NAT_SF"/>
    <property type="match status" value="1"/>
</dbReference>
<dbReference type="PANTHER" id="PTHR10545">
    <property type="entry name" value="DIAMINE N-ACETYLTRANSFERASE"/>
    <property type="match status" value="1"/>
</dbReference>
<name>A0ABN7QKQ4_9BURK</name>
<dbReference type="InterPro" id="IPR000182">
    <property type="entry name" value="GNAT_dom"/>
</dbReference>
<feature type="domain" description="N-acetyltransferase" evidence="3">
    <location>
        <begin position="7"/>
        <end position="153"/>
    </location>
</feature>
<keyword evidence="1" id="KW-0808">Transferase</keyword>
<dbReference type="Proteomes" id="UP000789752">
    <property type="component" value="Unassembled WGS sequence"/>
</dbReference>
<accession>A0ABN7QKQ4</accession>
<dbReference type="PROSITE" id="PS51186">
    <property type="entry name" value="GNAT"/>
    <property type="match status" value="1"/>
</dbReference>
<dbReference type="InterPro" id="IPR016181">
    <property type="entry name" value="Acyl_CoA_acyltransferase"/>
</dbReference>
<evidence type="ECO:0000313" key="4">
    <source>
        <dbReference type="EMBL" id="CAG4903703.1"/>
    </source>
</evidence>
<gene>
    <name evidence="4" type="ORF">R54767_02999</name>
</gene>
<dbReference type="SUPFAM" id="SSF55729">
    <property type="entry name" value="Acyl-CoA N-acyltransferases (Nat)"/>
    <property type="match status" value="1"/>
</dbReference>
<proteinExistence type="predicted"/>
<evidence type="ECO:0000256" key="2">
    <source>
        <dbReference type="ARBA" id="ARBA00023315"/>
    </source>
</evidence>
<dbReference type="Pfam" id="PF00583">
    <property type="entry name" value="Acetyltransf_1"/>
    <property type="match status" value="1"/>
</dbReference>
<keyword evidence="5" id="KW-1185">Reference proteome</keyword>
<dbReference type="EMBL" id="CAJQYY010000016">
    <property type="protein sequence ID" value="CAG4903703.1"/>
    <property type="molecule type" value="Genomic_DNA"/>
</dbReference>
<reference evidence="4 5" key="1">
    <citation type="submission" date="2021-04" db="EMBL/GenBank/DDBJ databases">
        <authorList>
            <person name="Vanwijnsberghe S."/>
        </authorList>
    </citation>
    <scope>NUCLEOTIDE SEQUENCE [LARGE SCALE GENOMIC DNA]</scope>
    <source>
        <strain evidence="4 5">LMG 32171</strain>
    </source>
</reference>
<dbReference type="PANTHER" id="PTHR10545:SF42">
    <property type="entry name" value="ACETYLTRANSFERASE"/>
    <property type="match status" value="1"/>
</dbReference>
<dbReference type="InterPro" id="IPR051016">
    <property type="entry name" value="Diverse_Substrate_AcTransf"/>
</dbReference>
<organism evidence="4 5">
    <name type="scientific">Paraburkholderia gardini</name>
    <dbReference type="NCBI Taxonomy" id="2823469"/>
    <lineage>
        <taxon>Bacteria</taxon>
        <taxon>Pseudomonadati</taxon>
        <taxon>Pseudomonadota</taxon>
        <taxon>Betaproteobacteria</taxon>
        <taxon>Burkholderiales</taxon>
        <taxon>Burkholderiaceae</taxon>
        <taxon>Paraburkholderia</taxon>
    </lineage>
</organism>
<evidence type="ECO:0000256" key="1">
    <source>
        <dbReference type="ARBA" id="ARBA00022679"/>
    </source>
</evidence>
<sequence length="157" mass="17570">MTSEEKTQIKLLSPEDFDAWLPLWRGYQAFYKTDIPAGTTKLTWDRILDPAEPVFGALALLDGRAVGMVHWIMHRSCWTAGDYCYLQDLFVESDVRGAGIGRKLIEEVYARAAAAHCSRVWWSAVDARNKSGRDATVRPYRGPLGIRAVPQDPGVST</sequence>
<comment type="caution">
    <text evidence="4">The sequence shown here is derived from an EMBL/GenBank/DDBJ whole genome shotgun (WGS) entry which is preliminary data.</text>
</comment>
<dbReference type="Gene3D" id="3.40.630.30">
    <property type="match status" value="1"/>
</dbReference>